<feature type="chain" id="PRO_5046279719" evidence="1">
    <location>
        <begin position="31"/>
        <end position="159"/>
    </location>
</feature>
<gene>
    <name evidence="2" type="ORF">ACFOKA_06760</name>
</gene>
<protein>
    <submittedName>
        <fullName evidence="2">Uncharacterized protein</fullName>
    </submittedName>
</protein>
<sequence>MTRYNRDHKVWHSLLVAGVMVAGLSGSLYADETPTPPEPTKLDKALDGYTRTGEMKRCLSPSRIRQTRVVDDNNIIFEVSGREKYLNTLPHKCSSLGFHEAIAYEVRGGFLCSGDIFRVIDSTPIPGPSCQFGQYEKLEKTVADAGDGATAPDSAQDAE</sequence>
<evidence type="ECO:0000313" key="2">
    <source>
        <dbReference type="EMBL" id="MFC3051596.1"/>
    </source>
</evidence>
<keyword evidence="1" id="KW-0732">Signal</keyword>
<proteinExistence type="predicted"/>
<accession>A0ABV7D451</accession>
<evidence type="ECO:0000256" key="1">
    <source>
        <dbReference type="SAM" id="SignalP"/>
    </source>
</evidence>
<comment type="caution">
    <text evidence="2">The sequence shown here is derived from an EMBL/GenBank/DDBJ whole genome shotgun (WGS) entry which is preliminary data.</text>
</comment>
<evidence type="ECO:0000313" key="3">
    <source>
        <dbReference type="Proteomes" id="UP001595444"/>
    </source>
</evidence>
<organism evidence="2 3">
    <name type="scientific">Kordiimonas pumila</name>
    <dbReference type="NCBI Taxonomy" id="2161677"/>
    <lineage>
        <taxon>Bacteria</taxon>
        <taxon>Pseudomonadati</taxon>
        <taxon>Pseudomonadota</taxon>
        <taxon>Alphaproteobacteria</taxon>
        <taxon>Kordiimonadales</taxon>
        <taxon>Kordiimonadaceae</taxon>
        <taxon>Kordiimonas</taxon>
    </lineage>
</organism>
<dbReference type="Proteomes" id="UP001595444">
    <property type="component" value="Unassembled WGS sequence"/>
</dbReference>
<feature type="signal peptide" evidence="1">
    <location>
        <begin position="1"/>
        <end position="30"/>
    </location>
</feature>
<name>A0ABV7D451_9PROT</name>
<dbReference type="RefSeq" id="WP_194215073.1">
    <property type="nucleotide sequence ID" value="NZ_CP061205.1"/>
</dbReference>
<keyword evidence="3" id="KW-1185">Reference proteome</keyword>
<dbReference type="EMBL" id="JBHRSL010000004">
    <property type="protein sequence ID" value="MFC3051596.1"/>
    <property type="molecule type" value="Genomic_DNA"/>
</dbReference>
<reference evidence="3" key="1">
    <citation type="journal article" date="2019" name="Int. J. Syst. Evol. Microbiol.">
        <title>The Global Catalogue of Microorganisms (GCM) 10K type strain sequencing project: providing services to taxonomists for standard genome sequencing and annotation.</title>
        <authorList>
            <consortium name="The Broad Institute Genomics Platform"/>
            <consortium name="The Broad Institute Genome Sequencing Center for Infectious Disease"/>
            <person name="Wu L."/>
            <person name="Ma J."/>
        </authorList>
    </citation>
    <scope>NUCLEOTIDE SEQUENCE [LARGE SCALE GENOMIC DNA]</scope>
    <source>
        <strain evidence="3">KCTC 62164</strain>
    </source>
</reference>